<dbReference type="InterPro" id="IPR008504">
    <property type="entry name" value="Emc6"/>
</dbReference>
<evidence type="ECO:0000313" key="9">
    <source>
        <dbReference type="EMBL" id="WVW86772.1"/>
    </source>
</evidence>
<dbReference type="PANTHER" id="PTHR20994">
    <property type="entry name" value="ER MEMBRANE PROTEIN COMPLEX SUBUNIT 6"/>
    <property type="match status" value="1"/>
</dbReference>
<evidence type="ECO:0000256" key="4">
    <source>
        <dbReference type="ARBA" id="ARBA00022692"/>
    </source>
</evidence>
<evidence type="ECO:0000256" key="7">
    <source>
        <dbReference type="ARBA" id="ARBA00023136"/>
    </source>
</evidence>
<comment type="similarity">
    <text evidence="2">Belongs to the EMC6 family.</text>
</comment>
<dbReference type="PANTHER" id="PTHR20994:SF0">
    <property type="entry name" value="ER MEMBRANE PROTEIN COMPLEX SUBUNIT 6"/>
    <property type="match status" value="1"/>
</dbReference>
<gene>
    <name evidence="9" type="ORF">I302_108826</name>
</gene>
<dbReference type="GO" id="GO:0034975">
    <property type="term" value="P:protein folding in endoplasmic reticulum"/>
    <property type="evidence" value="ECO:0007669"/>
    <property type="project" value="TreeGrafter"/>
</dbReference>
<dbReference type="InterPro" id="IPR029008">
    <property type="entry name" value="EMC6-like"/>
</dbReference>
<accession>A0AAJ8KGE3</accession>
<evidence type="ECO:0000256" key="6">
    <source>
        <dbReference type="ARBA" id="ARBA00022989"/>
    </source>
</evidence>
<keyword evidence="4 8" id="KW-0812">Transmembrane</keyword>
<comment type="subcellular location">
    <subcellularLocation>
        <location evidence="1">Endoplasmic reticulum membrane</location>
        <topology evidence="1">Multi-pass membrane protein</topology>
    </subcellularLocation>
</comment>
<feature type="transmembrane region" description="Helical" evidence="8">
    <location>
        <begin position="55"/>
        <end position="75"/>
    </location>
</feature>
<evidence type="ECO:0000256" key="8">
    <source>
        <dbReference type="SAM" id="Phobius"/>
    </source>
</evidence>
<proteinExistence type="inferred from homology"/>
<dbReference type="KEGG" id="kbi:30212364"/>
<reference evidence="9" key="1">
    <citation type="submission" date="2013-07" db="EMBL/GenBank/DDBJ databases">
        <authorList>
            <consortium name="The Broad Institute Genome Sequencing Platform"/>
            <person name="Cuomo C."/>
            <person name="Litvintseva A."/>
            <person name="Chen Y."/>
            <person name="Heitman J."/>
            <person name="Sun S."/>
            <person name="Springer D."/>
            <person name="Dromer F."/>
            <person name="Young S.K."/>
            <person name="Zeng Q."/>
            <person name="Gargeya S."/>
            <person name="Fitzgerald M."/>
            <person name="Abouelleil A."/>
            <person name="Alvarado L."/>
            <person name="Berlin A.M."/>
            <person name="Chapman S.B."/>
            <person name="Dewar J."/>
            <person name="Goldberg J."/>
            <person name="Griggs A."/>
            <person name="Gujja S."/>
            <person name="Hansen M."/>
            <person name="Howarth C."/>
            <person name="Imamovic A."/>
            <person name="Larimer J."/>
            <person name="McCowan C."/>
            <person name="Murphy C."/>
            <person name="Pearson M."/>
            <person name="Priest M."/>
            <person name="Roberts A."/>
            <person name="Saif S."/>
            <person name="Shea T."/>
            <person name="Sykes S."/>
            <person name="Wortman J."/>
            <person name="Nusbaum C."/>
            <person name="Birren B."/>
        </authorList>
    </citation>
    <scope>NUCLEOTIDE SEQUENCE</scope>
    <source>
        <strain evidence="9">CBS 10118</strain>
    </source>
</reference>
<keyword evidence="6 8" id="KW-1133">Transmembrane helix</keyword>
<evidence type="ECO:0000256" key="1">
    <source>
        <dbReference type="ARBA" id="ARBA00004477"/>
    </source>
</evidence>
<evidence type="ECO:0000256" key="3">
    <source>
        <dbReference type="ARBA" id="ARBA00020827"/>
    </source>
</evidence>
<feature type="transmembrane region" description="Helical" evidence="8">
    <location>
        <begin position="31"/>
        <end position="49"/>
    </location>
</feature>
<protein>
    <recommendedName>
        <fullName evidence="3">ER membrane protein complex subunit 6</fullName>
    </recommendedName>
</protein>
<sequence length="159" mass="16748">MNPAAPPPTGAHLAPDASPLHPPSVMHNTRILSSLGTLSACFSGLISGILGLTNLSGFCLYLLSSVFTSVVLLVLKCNFNVKRYIPQSHSNSSPPGGDPQGGGKSRDWKGYWALTGINQENLLGFLLFWIGSFALIHGELGSFLGSALDALSRDIGGRQ</sequence>
<dbReference type="Pfam" id="PF07019">
    <property type="entry name" value="EMC6"/>
    <property type="match status" value="1"/>
</dbReference>
<keyword evidence="10" id="KW-1185">Reference proteome</keyword>
<organism evidence="9 10">
    <name type="scientific">Kwoniella bestiolae CBS 10118</name>
    <dbReference type="NCBI Taxonomy" id="1296100"/>
    <lineage>
        <taxon>Eukaryota</taxon>
        <taxon>Fungi</taxon>
        <taxon>Dikarya</taxon>
        <taxon>Basidiomycota</taxon>
        <taxon>Agaricomycotina</taxon>
        <taxon>Tremellomycetes</taxon>
        <taxon>Tremellales</taxon>
        <taxon>Cryptococcaceae</taxon>
        <taxon>Kwoniella</taxon>
    </lineage>
</organism>
<dbReference type="AlphaFoldDB" id="A0AAJ8KGE3"/>
<keyword evidence="5" id="KW-0256">Endoplasmic reticulum</keyword>
<evidence type="ECO:0000313" key="10">
    <source>
        <dbReference type="Proteomes" id="UP000092730"/>
    </source>
</evidence>
<dbReference type="GeneID" id="30212364"/>
<name>A0AAJ8KGE3_9TREE</name>
<dbReference type="EMBL" id="CP144548">
    <property type="protein sequence ID" value="WVW86772.1"/>
    <property type="molecule type" value="Genomic_DNA"/>
</dbReference>
<dbReference type="RefSeq" id="XP_065726809.1">
    <property type="nucleotide sequence ID" value="XM_065870737.1"/>
</dbReference>
<keyword evidence="7 8" id="KW-0472">Membrane</keyword>
<dbReference type="GO" id="GO:0072546">
    <property type="term" value="C:EMC complex"/>
    <property type="evidence" value="ECO:0007669"/>
    <property type="project" value="InterPro"/>
</dbReference>
<dbReference type="Proteomes" id="UP000092730">
    <property type="component" value="Chromosome 8"/>
</dbReference>
<evidence type="ECO:0000256" key="5">
    <source>
        <dbReference type="ARBA" id="ARBA00022824"/>
    </source>
</evidence>
<evidence type="ECO:0000256" key="2">
    <source>
        <dbReference type="ARBA" id="ARBA00009436"/>
    </source>
</evidence>
<dbReference type="GO" id="GO:0000045">
    <property type="term" value="P:autophagosome assembly"/>
    <property type="evidence" value="ECO:0007669"/>
    <property type="project" value="TreeGrafter"/>
</dbReference>
<reference evidence="9" key="2">
    <citation type="submission" date="2024-02" db="EMBL/GenBank/DDBJ databases">
        <title>Comparative genomics of Cryptococcus and Kwoniella reveals pathogenesis evolution and contrasting modes of karyotype evolution via chromosome fusion or intercentromeric recombination.</title>
        <authorList>
            <person name="Coelho M.A."/>
            <person name="David-Palma M."/>
            <person name="Shea T."/>
            <person name="Bowers K."/>
            <person name="McGinley-Smith S."/>
            <person name="Mohammad A.W."/>
            <person name="Gnirke A."/>
            <person name="Yurkov A.M."/>
            <person name="Nowrousian M."/>
            <person name="Sun S."/>
            <person name="Cuomo C.A."/>
            <person name="Heitman J."/>
        </authorList>
    </citation>
    <scope>NUCLEOTIDE SEQUENCE</scope>
    <source>
        <strain evidence="9">CBS 10118</strain>
    </source>
</reference>